<accession>A0A5P8PHN9</accession>
<sequence length="101" mass="11870">MVLSYGYNVITGGETMKLQVFVNKWAEKVVKEFRTENKSRLLWDESFVNNFNQLEELEKEMESVDLSELPSHCAHMDWEDVVGYVEDEISFKVQDILGLKY</sequence>
<evidence type="ECO:0000313" key="1">
    <source>
        <dbReference type="EMBL" id="QFR56248.1"/>
    </source>
</evidence>
<organism evidence="1 2">
    <name type="scientific">Bacillus phage 000TH010</name>
    <dbReference type="NCBI Taxonomy" id="2601652"/>
    <lineage>
        <taxon>Viruses</taxon>
        <taxon>Duplodnaviria</taxon>
        <taxon>Heunggongvirae</taxon>
        <taxon>Uroviricota</taxon>
        <taxon>Caudoviricetes</taxon>
        <taxon>Trautnerviridae</taxon>
        <taxon>Polsinellivirinae</taxon>
        <taxon>Rivavirus</taxon>
        <taxon>Rivavirus rv000TH010</taxon>
    </lineage>
</organism>
<proteinExistence type="predicted"/>
<gene>
    <name evidence="1" type="primary">35</name>
    <name evidence="1" type="ORF">000TH010_35</name>
</gene>
<reference evidence="1 2" key="1">
    <citation type="submission" date="2019-07" db="EMBL/GenBank/DDBJ databases">
        <authorList>
            <person name="Tomko B.E."/>
            <person name="Krukonis G.P."/>
            <person name="Delesalle V.A."/>
        </authorList>
    </citation>
    <scope>NUCLEOTIDE SEQUENCE [LARGE SCALE GENOMIC DNA]</scope>
</reference>
<dbReference type="RefSeq" id="YP_010644346.1">
    <property type="nucleotide sequence ID" value="NC_070624.1"/>
</dbReference>
<dbReference type="KEGG" id="vg:77850570"/>
<evidence type="ECO:0000313" key="2">
    <source>
        <dbReference type="Proteomes" id="UP000325623"/>
    </source>
</evidence>
<keyword evidence="2" id="KW-1185">Reference proteome</keyword>
<dbReference type="Proteomes" id="UP000325623">
    <property type="component" value="Segment"/>
</dbReference>
<dbReference type="EMBL" id="MN176219">
    <property type="protein sequence ID" value="QFR56248.1"/>
    <property type="molecule type" value="Genomic_DNA"/>
</dbReference>
<protein>
    <submittedName>
        <fullName evidence="1">Uncharacterized protein</fullName>
    </submittedName>
</protein>
<dbReference type="GeneID" id="77850570"/>
<name>A0A5P8PHN9_9CAUD</name>